<keyword evidence="3" id="KW-0863">Zinc-finger</keyword>
<dbReference type="GO" id="GO:0009887">
    <property type="term" value="P:animal organ morphogenesis"/>
    <property type="evidence" value="ECO:0007669"/>
    <property type="project" value="TreeGrafter"/>
</dbReference>
<evidence type="ECO:0000256" key="6">
    <source>
        <dbReference type="ARBA" id="ARBA00023163"/>
    </source>
</evidence>
<protein>
    <submittedName>
        <fullName evidence="10">ASXH domain-containing protein</fullName>
    </submittedName>
</protein>
<keyword evidence="6" id="KW-0804">Transcription</keyword>
<evidence type="ECO:0000256" key="2">
    <source>
        <dbReference type="ARBA" id="ARBA00022723"/>
    </source>
</evidence>
<feature type="region of interest" description="Disordered" evidence="8">
    <location>
        <begin position="34"/>
        <end position="67"/>
    </location>
</feature>
<dbReference type="Proteomes" id="UP000075901">
    <property type="component" value="Unassembled WGS sequence"/>
</dbReference>
<keyword evidence="4" id="KW-0862">Zinc</keyword>
<keyword evidence="7" id="KW-0539">Nucleus</keyword>
<dbReference type="GO" id="GO:0035517">
    <property type="term" value="C:PR-DUB complex"/>
    <property type="evidence" value="ECO:0007669"/>
    <property type="project" value="TreeGrafter"/>
</dbReference>
<evidence type="ECO:0000256" key="5">
    <source>
        <dbReference type="ARBA" id="ARBA00023015"/>
    </source>
</evidence>
<organism evidence="10 11">
    <name type="scientific">Anopheles maculatus</name>
    <dbReference type="NCBI Taxonomy" id="74869"/>
    <lineage>
        <taxon>Eukaryota</taxon>
        <taxon>Metazoa</taxon>
        <taxon>Ecdysozoa</taxon>
        <taxon>Arthropoda</taxon>
        <taxon>Hexapoda</taxon>
        <taxon>Insecta</taxon>
        <taxon>Pterygota</taxon>
        <taxon>Neoptera</taxon>
        <taxon>Endopterygota</taxon>
        <taxon>Diptera</taxon>
        <taxon>Nematocera</taxon>
        <taxon>Culicoidea</taxon>
        <taxon>Culicidae</taxon>
        <taxon>Anophelinae</taxon>
        <taxon>Anopheles</taxon>
        <taxon>Anopheles maculatus group</taxon>
    </lineage>
</organism>
<dbReference type="InterPro" id="IPR028020">
    <property type="entry name" value="ASX_DEUBAD_dom"/>
</dbReference>
<feature type="domain" description="DEUBAD" evidence="9">
    <location>
        <begin position="355"/>
        <end position="471"/>
    </location>
</feature>
<evidence type="ECO:0000256" key="3">
    <source>
        <dbReference type="ARBA" id="ARBA00022771"/>
    </source>
</evidence>
<dbReference type="EnsemblMetazoa" id="AMAM014866-RA">
    <property type="protein sequence ID" value="AMAM014866-PA"/>
    <property type="gene ID" value="AMAM014866"/>
</dbReference>
<name>A0A182SWJ1_9DIPT</name>
<evidence type="ECO:0000256" key="1">
    <source>
        <dbReference type="ARBA" id="ARBA00004123"/>
    </source>
</evidence>
<accession>A0A182SWJ1</accession>
<evidence type="ECO:0000259" key="9">
    <source>
        <dbReference type="PROSITE" id="PS51916"/>
    </source>
</evidence>
<comment type="subcellular location">
    <subcellularLocation>
        <location evidence="1">Nucleus</location>
    </subcellularLocation>
</comment>
<evidence type="ECO:0000256" key="8">
    <source>
        <dbReference type="SAM" id="MobiDB-lite"/>
    </source>
</evidence>
<feature type="compositionally biased region" description="Low complexity" evidence="8">
    <location>
        <begin position="236"/>
        <end position="251"/>
    </location>
</feature>
<keyword evidence="2" id="KW-0479">Metal-binding</keyword>
<keyword evidence="5" id="KW-0805">Transcription regulation</keyword>
<proteinExistence type="predicted"/>
<feature type="compositionally biased region" description="Basic residues" evidence="8">
    <location>
        <begin position="253"/>
        <end position="262"/>
    </location>
</feature>
<evidence type="ECO:0000256" key="7">
    <source>
        <dbReference type="ARBA" id="ARBA00023242"/>
    </source>
</evidence>
<evidence type="ECO:0000256" key="4">
    <source>
        <dbReference type="ARBA" id="ARBA00022833"/>
    </source>
</evidence>
<dbReference type="Pfam" id="PF13919">
    <property type="entry name" value="ASXH"/>
    <property type="match status" value="1"/>
</dbReference>
<reference evidence="11" key="1">
    <citation type="submission" date="2013-09" db="EMBL/GenBank/DDBJ databases">
        <title>The Genome Sequence of Anopheles maculatus species B.</title>
        <authorList>
            <consortium name="The Broad Institute Genomics Platform"/>
            <person name="Neafsey D.E."/>
            <person name="Besansky N."/>
            <person name="Howell P."/>
            <person name="Walton C."/>
            <person name="Young S.K."/>
            <person name="Zeng Q."/>
            <person name="Gargeya S."/>
            <person name="Fitzgerald M."/>
            <person name="Haas B."/>
            <person name="Abouelleil A."/>
            <person name="Allen A.W."/>
            <person name="Alvarado L."/>
            <person name="Arachchi H.M."/>
            <person name="Berlin A.M."/>
            <person name="Chapman S.B."/>
            <person name="Gainer-Dewar J."/>
            <person name="Goldberg J."/>
            <person name="Griggs A."/>
            <person name="Gujja S."/>
            <person name="Hansen M."/>
            <person name="Howarth C."/>
            <person name="Imamovic A."/>
            <person name="Ireland A."/>
            <person name="Larimer J."/>
            <person name="McCowan C."/>
            <person name="Murphy C."/>
            <person name="Pearson M."/>
            <person name="Poon T.W."/>
            <person name="Priest M."/>
            <person name="Roberts A."/>
            <person name="Saif S."/>
            <person name="Shea T."/>
            <person name="Sisk P."/>
            <person name="Sykes S."/>
            <person name="Wortman J."/>
            <person name="Nusbaum C."/>
            <person name="Birren B."/>
        </authorList>
    </citation>
    <scope>NUCLEOTIDE SEQUENCE [LARGE SCALE GENOMIC DNA]</scope>
    <source>
        <strain evidence="11">maculatus3</strain>
    </source>
</reference>
<dbReference type="PANTHER" id="PTHR13578">
    <property type="entry name" value="ADDITIONAL SEX COMBS LIKE PROTEIN ASXL"/>
    <property type="match status" value="1"/>
</dbReference>
<dbReference type="PANTHER" id="PTHR13578:SF20">
    <property type="entry name" value="POLYCOMB PROTEIN ASX"/>
    <property type="match status" value="1"/>
</dbReference>
<dbReference type="PROSITE" id="PS51916">
    <property type="entry name" value="DEUBAD"/>
    <property type="match status" value="1"/>
</dbReference>
<reference evidence="10" key="2">
    <citation type="submission" date="2020-05" db="UniProtKB">
        <authorList>
            <consortium name="EnsemblMetazoa"/>
        </authorList>
    </citation>
    <scope>IDENTIFICATION</scope>
    <source>
        <strain evidence="10">maculatus3</strain>
    </source>
</reference>
<evidence type="ECO:0000313" key="10">
    <source>
        <dbReference type="EnsemblMetazoa" id="AMAM014866-PA"/>
    </source>
</evidence>
<dbReference type="InterPro" id="IPR024811">
    <property type="entry name" value="ASX/ASX-like"/>
</dbReference>
<dbReference type="VEuPathDB" id="VectorBase:AMAM014866"/>
<sequence length="485" mass="51626">MECDVSPVPSVQANRPTIQQQHIGTVVVATAAKGPTNNGNSTTATSTTLITSTTTTTTGTPEVGPAVDDTVSQSITMEPTTTTSEEDDATPSSSSVVLVTAGATMGTTDGGGIISVRKGIASNSNSNNNARKTAHLGSTVLPTEPVAVIEISDHSTTDDISYPELVSCVDSDLNCVVLSDEYDSSVPLREDDPLNVSTGSIDMLSSSQCSTPVPPPVSVVGLAAEANTLGRTRIGTPTTSSSSSTSNTASTPKHNHHLRRNLPRMATSRQQTAVKQPPPQSGAGSRGGAASTSSEKRQLRQTTLEGGSGAASTMREVLASIPGFSIKPRRRTNKKLSTAAQLEQTREGCVDLETPDSILIHTNLRALLNRETFQLLPPLYQYKLVQLLPPVDRPPLPEASQCERNGIRLNPSGLNNEFFARACHEWRDRLAEGEFTPEAQLKIRSEAEREKSKLDPWKLKHFEPMWGDRKYASAFFGAAGTVANP</sequence>
<feature type="region of interest" description="Disordered" evidence="8">
    <location>
        <begin position="228"/>
        <end position="313"/>
    </location>
</feature>
<dbReference type="InterPro" id="IPR044867">
    <property type="entry name" value="DEUBAD_dom"/>
</dbReference>
<keyword evidence="11" id="KW-1185">Reference proteome</keyword>
<evidence type="ECO:0000313" key="11">
    <source>
        <dbReference type="Proteomes" id="UP000075901"/>
    </source>
</evidence>
<dbReference type="GO" id="GO:0003682">
    <property type="term" value="F:chromatin binding"/>
    <property type="evidence" value="ECO:0007669"/>
    <property type="project" value="TreeGrafter"/>
</dbReference>
<dbReference type="AlphaFoldDB" id="A0A182SWJ1"/>
<dbReference type="GO" id="GO:0045944">
    <property type="term" value="P:positive regulation of transcription by RNA polymerase II"/>
    <property type="evidence" value="ECO:0007669"/>
    <property type="project" value="TreeGrafter"/>
</dbReference>
<dbReference type="GO" id="GO:0008270">
    <property type="term" value="F:zinc ion binding"/>
    <property type="evidence" value="ECO:0007669"/>
    <property type="project" value="UniProtKB-KW"/>
</dbReference>
<feature type="compositionally biased region" description="Low complexity" evidence="8">
    <location>
        <begin position="34"/>
        <end position="60"/>
    </location>
</feature>